<feature type="transmembrane region" description="Helical" evidence="3">
    <location>
        <begin position="782"/>
        <end position="804"/>
    </location>
</feature>
<evidence type="ECO:0008006" key="6">
    <source>
        <dbReference type="Google" id="ProtNLM"/>
    </source>
</evidence>
<name>A0A7K2ILA4_9ACTN</name>
<sequence length="1502" mass="160416">MAGEFTAGDVIVPVSPSAKGFITELRKEILGGAYKVGVDVGKEIDRGIKDAIKGVYEPLKEETKKQIPKSSKDGAQLGGAFAQGFKRQVQAAMKSLPKAELDADASEAQREVQAVRAQLASLADRTIGIDLDATQAAGELKVLQLRLQQLESTADIDVRADTMAASAQINKLLTDILRLEGSRPTVDVDADTAGAQAQLAAVQAQAAALAGDTVRMRADVDVHDATTGMLALSVAALGVTSIPVGATLAAGLISLLGPLSAATAGFGALAAVAIPSIGRIGETLQAQEQAQKAVAQSARTATGATDGVGRSAAQAAVRQMQLAQATQSIARAQEQAAERSAQAAQRVRDAERSLADAQRSARQAQDELTRARAQARRELQDLRLQLSGAALDEEQATLAVVQAQERLADARRNAVDGVDDVTGATLAATVSETELEAAELAVRQAQQALKEQKARGKELKRQSREAAKNGVEGADVVVRARERLAQSTRQVEDRERALAQARQDVTRAERDGARAVEQARQQLRMMQLQQDATTAAIKPAAAATLAYQDALEELSPAARALMGDWLSLTDAFDEWQRALEPVVLPIFGAMLRIVENGLNNLTPVVYGAAAAVGILLGDMQRALSGEWWGDFGQRFAASVGPSTLSLGHILGNVGTGFAGIVNAWLPYAPEFLGYLERVTAQFAQWGKGLDGSSGLTNFMDYIRETAPQVEEFLGRLWGAITNLTSGLSMLGPLALGVFGGLLWIIQELPPAVLAGLAVGIGLVAASIKAWQFWQVALNAAMALSPLGWVMIAIAALIGVVVWAYNTFDEFRVVVDRAWAGIKVAAMFVWQSVLKPIFDALVAIIRDHVVPVILWLWHNVITPAFTAIGAVISWVWTYLIKPAFALLVAYIKTVIMPVVMWLWQKIIQPAFKGISLAIKIAWGMIKIIFAAIVWFVRNTLGPIFLWLHNTIIKPIWNGIKLAISTVWNFIRDKVFKPMRDGNTRLSDSFETARKNIKKAWDGIKKAARAPIKFMIEKVYMGGIKPMWDKVATLVGADKLPEVKLPKGFARGGVLPGYSTWRQGDDQLVPMRKGEGVAISEAMRVPALRGELLRWNSIGLSGGTSALRSYASSQQGFAKGGIFGGSTDGVKMPKVGELLVDLGVKATSAFAGSGTWKDALNVIANPVRDQLAKIGKSGIPGIPYMAVGTIRDKLAAWLDDNALGGDDSGGSIPITGARGVPGKVLGLARAAVGKYPEVPNGSNRNSITSWFGMPGAPWCAMFISWLFARAGASGSLGRARRTAWTGDYYTSGMRRVGTRMPGDVLVYGTRHVNLSLGGRRTIGGNEGHNVRYSANYPGSPAIFRPAWKSGGFAKGGVVGKNQLTKPMIRKIGLQDDRDNLIMRGYATGTTGARRGLAWVGERGPELIDFRGGEQVYPHETSKVLAGVLGMSADDGYASGTVPSYRGVGRVDQMIRDTGSVSRGYRSDGRTTVVNVTPPPATVGQLVDGVAKGVRRADRAGKYRR</sequence>
<evidence type="ECO:0000256" key="1">
    <source>
        <dbReference type="SAM" id="Coils"/>
    </source>
</evidence>
<feature type="coiled-coil region" evidence="1">
    <location>
        <begin position="98"/>
        <end position="153"/>
    </location>
</feature>
<keyword evidence="3" id="KW-0472">Membrane</keyword>
<keyword evidence="3" id="KW-0812">Transmembrane</keyword>
<feature type="region of interest" description="Disordered" evidence="2">
    <location>
        <begin position="336"/>
        <end position="369"/>
    </location>
</feature>
<evidence type="ECO:0000256" key="2">
    <source>
        <dbReference type="SAM" id="MobiDB-lite"/>
    </source>
</evidence>
<feature type="transmembrane region" description="Helical" evidence="3">
    <location>
        <begin position="882"/>
        <end position="903"/>
    </location>
</feature>
<accession>A0A7K2ILA4</accession>
<feature type="transmembrane region" description="Helical" evidence="3">
    <location>
        <begin position="723"/>
        <end position="745"/>
    </location>
</feature>
<reference evidence="4 5" key="1">
    <citation type="journal article" date="2019" name="Nat. Commun.">
        <title>The antimicrobial potential of Streptomyces from insect microbiomes.</title>
        <authorList>
            <person name="Chevrette M.G."/>
            <person name="Carlson C.M."/>
            <person name="Ortega H.E."/>
            <person name="Thomas C."/>
            <person name="Ananiev G.E."/>
            <person name="Barns K.J."/>
            <person name="Book A.J."/>
            <person name="Cagnazzo J."/>
            <person name="Carlos C."/>
            <person name="Flanigan W."/>
            <person name="Grubbs K.J."/>
            <person name="Horn H.A."/>
            <person name="Hoffmann F.M."/>
            <person name="Klassen J.L."/>
            <person name="Knack J.J."/>
            <person name="Lewin G.R."/>
            <person name="McDonald B.R."/>
            <person name="Muller L."/>
            <person name="Melo W.G.P."/>
            <person name="Pinto-Tomas A.A."/>
            <person name="Schmitz A."/>
            <person name="Wendt-Pienkowski E."/>
            <person name="Wildman S."/>
            <person name="Zhao M."/>
            <person name="Zhang F."/>
            <person name="Bugni T.S."/>
            <person name="Andes D.R."/>
            <person name="Pupo M.T."/>
            <person name="Currie C.R."/>
        </authorList>
    </citation>
    <scope>NUCLEOTIDE SEQUENCE [LARGE SCALE GENOMIC DNA]</scope>
    <source>
        <strain evidence="4 5">SID5840</strain>
    </source>
</reference>
<proteinExistence type="predicted"/>
<keyword evidence="1" id="KW-0175">Coiled coil</keyword>
<feature type="compositionally biased region" description="Low complexity" evidence="2">
    <location>
        <begin position="336"/>
        <end position="345"/>
    </location>
</feature>
<dbReference type="Proteomes" id="UP000467124">
    <property type="component" value="Unassembled WGS sequence"/>
</dbReference>
<gene>
    <name evidence="4" type="ORF">GTW20_00255</name>
</gene>
<feature type="transmembrane region" description="Helical" evidence="3">
    <location>
        <begin position="751"/>
        <end position="770"/>
    </location>
</feature>
<feature type="transmembrane region" description="Helical" evidence="3">
    <location>
        <begin position="851"/>
        <end position="876"/>
    </location>
</feature>
<evidence type="ECO:0000313" key="5">
    <source>
        <dbReference type="Proteomes" id="UP000467124"/>
    </source>
</evidence>
<protein>
    <recommendedName>
        <fullName evidence="6">Tape measure protein</fullName>
    </recommendedName>
</protein>
<evidence type="ECO:0000256" key="3">
    <source>
        <dbReference type="SAM" id="Phobius"/>
    </source>
</evidence>
<organism evidence="4 5">
    <name type="scientific">Nocardiopsis alba</name>
    <dbReference type="NCBI Taxonomy" id="53437"/>
    <lineage>
        <taxon>Bacteria</taxon>
        <taxon>Bacillati</taxon>
        <taxon>Actinomycetota</taxon>
        <taxon>Actinomycetes</taxon>
        <taxon>Streptosporangiales</taxon>
        <taxon>Nocardiopsidaceae</taxon>
        <taxon>Nocardiopsis</taxon>
    </lineage>
</organism>
<dbReference type="EMBL" id="WWHY01000001">
    <property type="protein sequence ID" value="MYR30733.1"/>
    <property type="molecule type" value="Genomic_DNA"/>
</dbReference>
<evidence type="ECO:0000313" key="4">
    <source>
        <dbReference type="EMBL" id="MYR30733.1"/>
    </source>
</evidence>
<dbReference type="RefSeq" id="WP_161109924.1">
    <property type="nucleotide sequence ID" value="NZ_JBHXVI010000018.1"/>
</dbReference>
<dbReference type="CDD" id="cd06503">
    <property type="entry name" value="ATP-synt_Fo_b"/>
    <property type="match status" value="1"/>
</dbReference>
<comment type="caution">
    <text evidence="4">The sequence shown here is derived from an EMBL/GenBank/DDBJ whole genome shotgun (WGS) entry which is preliminary data.</text>
</comment>
<feature type="transmembrane region" description="Helical" evidence="3">
    <location>
        <begin position="915"/>
        <end position="935"/>
    </location>
</feature>
<keyword evidence="3" id="KW-1133">Transmembrane helix</keyword>